<dbReference type="PROSITE" id="PS01159">
    <property type="entry name" value="WW_DOMAIN_1"/>
    <property type="match status" value="1"/>
</dbReference>
<evidence type="ECO:0000313" key="12">
    <source>
        <dbReference type="Ensembl" id="ENSCAFP00030014649.1"/>
    </source>
</evidence>
<dbReference type="InterPro" id="IPR036020">
    <property type="entry name" value="WW_dom_sf"/>
</dbReference>
<feature type="compositionally biased region" description="Basic and acidic residues" evidence="10">
    <location>
        <begin position="293"/>
        <end position="306"/>
    </location>
</feature>
<dbReference type="InterPro" id="IPR038867">
    <property type="entry name" value="WAC"/>
</dbReference>
<evidence type="ECO:0000256" key="7">
    <source>
        <dbReference type="ARBA" id="ARBA00054335"/>
    </source>
</evidence>
<dbReference type="PROSITE" id="PS50020">
    <property type="entry name" value="WW_DOMAIN_2"/>
    <property type="match status" value="1"/>
</dbReference>
<feature type="compositionally biased region" description="Low complexity" evidence="10">
    <location>
        <begin position="598"/>
        <end position="609"/>
    </location>
</feature>
<keyword evidence="6" id="KW-0539">Nucleus</keyword>
<evidence type="ECO:0000259" key="11">
    <source>
        <dbReference type="PROSITE" id="PS50020"/>
    </source>
</evidence>
<evidence type="ECO:0000313" key="13">
    <source>
        <dbReference type="Proteomes" id="UP000694429"/>
    </source>
</evidence>
<feature type="compositionally biased region" description="Gly residues" evidence="10">
    <location>
        <begin position="21"/>
        <end position="30"/>
    </location>
</feature>
<dbReference type="GO" id="GO:0006325">
    <property type="term" value="P:chromatin organization"/>
    <property type="evidence" value="ECO:0007669"/>
    <property type="project" value="UniProtKB-KW"/>
</dbReference>
<feature type="compositionally biased region" description="Polar residues" evidence="10">
    <location>
        <begin position="383"/>
        <end position="398"/>
    </location>
</feature>
<feature type="compositionally biased region" description="Low complexity" evidence="10">
    <location>
        <begin position="170"/>
        <end position="189"/>
    </location>
</feature>
<evidence type="ECO:0000256" key="3">
    <source>
        <dbReference type="ARBA" id="ARBA00023015"/>
    </source>
</evidence>
<reference evidence="12" key="2">
    <citation type="submission" date="2025-08" db="UniProtKB">
        <authorList>
            <consortium name="Ensembl"/>
        </authorList>
    </citation>
    <scope>IDENTIFICATION</scope>
</reference>
<evidence type="ECO:0000256" key="10">
    <source>
        <dbReference type="SAM" id="MobiDB-lite"/>
    </source>
</evidence>
<feature type="region of interest" description="Disordered" evidence="10">
    <location>
        <begin position="156"/>
        <end position="203"/>
    </location>
</feature>
<feature type="compositionally biased region" description="Polar residues" evidence="10">
    <location>
        <begin position="495"/>
        <end position="530"/>
    </location>
</feature>
<dbReference type="AlphaFoldDB" id="A0A8C0N1W0"/>
<dbReference type="Proteomes" id="UP000694429">
    <property type="component" value="Chromosome 2"/>
</dbReference>
<dbReference type="Ensembl" id="ENSCAFT00030016762.1">
    <property type="protein sequence ID" value="ENSCAFP00030014649.1"/>
    <property type="gene ID" value="ENSCAFG00030008970.1"/>
</dbReference>
<keyword evidence="5" id="KW-0804">Transcription</keyword>
<keyword evidence="4" id="KW-0175">Coiled coil</keyword>
<feature type="compositionally biased region" description="Low complexity" evidence="10">
    <location>
        <begin position="353"/>
        <end position="364"/>
    </location>
</feature>
<sequence>MRGNSRDSVMGKLSFRFGAGPQRGRGAGGGGRRRRRREEGGGCSSLSGAGRAAIFVVNPDPDRAGRRSRRAGGRGRSACGGGGGRVLGVWPSVPPFSRVCVWCVSVCGLVAGTFGRSPAGRGAGGPPPPPGLPEVSYIAVSLPVFQLSRPEGGLAALPGTSYSPQENSHNHSALHSSNSHSSNPSNNPSKTSDTPYDSADDWSEHISSSGKKYYYNCRTEVSQWEKPKEWLEREQRQKEANKMAVNSFPKDRDYRREVMQATATSGFASGMEDKHSSDASSLLPQNILSQTSRHNDRDYRLPRAETHSSSTPVQHPIKPVVHPTATPSTLPSSPFTLQSDHQPKKSFDANGASTLSKLPTPTSSVPAQKTERKESAPGDKSVSHSCTTPSTSSASGLNPTSAPPTSASAIPVSPVPQSPIPPLLQDPNLLRQLLPALQATLQLNNSNVDISKINEVLTAAVTQASLQSIIHKFLTAGPSAFNITSLISQAAQLSTQAQPSNQSPMSLTSDASSPRSYVSPRISTPQTNTVPIKPLISTPPVSSQPKVSTPVVKQGPVSQSATQQPVTADKQQGHEPVSPRSLQRSNSQRSPSPGPNHTSSSNASNATVVPQNSSARPTCSLTPTLAAHFNENLIKHVQGWPADHAEKQASRLREEAHNMGSVHMSEICTELKNLRSLVRVCEIQATL</sequence>
<evidence type="ECO:0000256" key="2">
    <source>
        <dbReference type="ARBA" id="ARBA00022853"/>
    </source>
</evidence>
<dbReference type="InterPro" id="IPR001202">
    <property type="entry name" value="WW_dom"/>
</dbReference>
<dbReference type="FunFam" id="2.20.70.10:FF:000020">
    <property type="entry name" value="WW domain-containing adapter protein with coiled-coil isoform X1"/>
    <property type="match status" value="1"/>
</dbReference>
<keyword evidence="3" id="KW-0805">Transcription regulation</keyword>
<organism evidence="12 13">
    <name type="scientific">Canis lupus familiaris</name>
    <name type="common">Dog</name>
    <name type="synonym">Canis familiaris</name>
    <dbReference type="NCBI Taxonomy" id="9615"/>
    <lineage>
        <taxon>Eukaryota</taxon>
        <taxon>Metazoa</taxon>
        <taxon>Chordata</taxon>
        <taxon>Craniata</taxon>
        <taxon>Vertebrata</taxon>
        <taxon>Euteleostomi</taxon>
        <taxon>Mammalia</taxon>
        <taxon>Eutheria</taxon>
        <taxon>Laurasiatheria</taxon>
        <taxon>Carnivora</taxon>
        <taxon>Caniformia</taxon>
        <taxon>Canidae</taxon>
        <taxon>Canis</taxon>
    </lineage>
</organism>
<dbReference type="PANTHER" id="PTHR15911:SF6">
    <property type="entry name" value="WW DOMAIN-CONTAINING ADAPTER PROTEIN WITH COILED-COIL"/>
    <property type="match status" value="1"/>
</dbReference>
<dbReference type="Pfam" id="PF00397">
    <property type="entry name" value="WW"/>
    <property type="match status" value="1"/>
</dbReference>
<evidence type="ECO:0000256" key="6">
    <source>
        <dbReference type="ARBA" id="ARBA00023242"/>
    </source>
</evidence>
<feature type="compositionally biased region" description="Polar residues" evidence="10">
    <location>
        <begin position="580"/>
        <end position="597"/>
    </location>
</feature>
<dbReference type="CDD" id="cd00201">
    <property type="entry name" value="WW"/>
    <property type="match status" value="1"/>
</dbReference>
<feature type="region of interest" description="Disordered" evidence="10">
    <location>
        <begin position="59"/>
        <end position="79"/>
    </location>
</feature>
<feature type="compositionally biased region" description="Polar residues" evidence="10">
    <location>
        <begin position="278"/>
        <end position="292"/>
    </location>
</feature>
<dbReference type="GO" id="GO:0005634">
    <property type="term" value="C:nucleus"/>
    <property type="evidence" value="ECO:0007669"/>
    <property type="project" value="UniProtKB-SubCell"/>
</dbReference>
<evidence type="ECO:0000256" key="1">
    <source>
        <dbReference type="ARBA" id="ARBA00004123"/>
    </source>
</evidence>
<comment type="subunit">
    <text evidence="8">Interacts (via coiled coil domain) with RNF20, RNF40 and UBE2A. Interacts (via WW domain) with RNA polymerase II. Interacts with MTOR and other components of the MTOR pathway including RPTOR, RUVBL1, RUVBL2, TTI1 and TTI2.</text>
</comment>
<feature type="region of interest" description="Disordered" evidence="10">
    <location>
        <begin position="495"/>
        <end position="617"/>
    </location>
</feature>
<dbReference type="SUPFAM" id="SSF51045">
    <property type="entry name" value="WW domain"/>
    <property type="match status" value="1"/>
</dbReference>
<comment type="function">
    <text evidence="7">Acts as a linker between gene transcription and histone H2B monoubiquitination at 'Lys-120' (H2BK120ub1). Interacts with the RNA polymerase II transcriptional machinery via its WW domain and with RNF20-RNF40 via its coiled coil region, thereby linking and regulating H2BK120ub1 and gene transcription. Regulates the cell-cycle checkpoint activation in response to DNA damage. Positive regulator of amino acid starvation-induced autophagy. Also acts as a negative regulator of basal autophagy. Positively regulates MTOR activity by promoting, in an energy-dependent manner, the assembly of the TTT complex composed of TELO2, TTI1 and TTI2 and the RUVBL complex composed of RUVBL1 and RUVBL2 into the TTT-RUVBL complex. This leads to the dimerization of the mTORC1 complex and its subsequent activation. May negatively regulate the ubiquitin proteasome pathway.</text>
</comment>
<proteinExistence type="predicted"/>
<feature type="compositionally biased region" description="Low complexity" evidence="10">
    <location>
        <begin position="323"/>
        <end position="339"/>
    </location>
</feature>
<feature type="region of interest" description="Disordered" evidence="10">
    <location>
        <begin position="1"/>
        <end position="46"/>
    </location>
</feature>
<feature type="compositionally biased region" description="Polar residues" evidence="10">
    <location>
        <begin position="556"/>
        <end position="570"/>
    </location>
</feature>
<name>A0A8C0N1W0_CANLF</name>
<reference evidence="12" key="1">
    <citation type="submission" date="2019-03" db="EMBL/GenBank/DDBJ databases">
        <authorList>
            <person name="Warren W.C."/>
            <person name="Johnson G.S."/>
        </authorList>
    </citation>
    <scope>NUCLEOTIDE SEQUENCE [LARGE SCALE GENOMIC DNA]</scope>
    <source>
        <strain evidence="12">Basenji</strain>
    </source>
</reference>
<dbReference type="Gene3D" id="2.20.70.10">
    <property type="match status" value="1"/>
</dbReference>
<evidence type="ECO:0000256" key="4">
    <source>
        <dbReference type="ARBA" id="ARBA00023054"/>
    </source>
</evidence>
<evidence type="ECO:0000256" key="5">
    <source>
        <dbReference type="ARBA" id="ARBA00023163"/>
    </source>
</evidence>
<feature type="compositionally biased region" description="Low complexity" evidence="10">
    <location>
        <begin position="399"/>
        <end position="412"/>
    </location>
</feature>
<evidence type="ECO:0000256" key="8">
    <source>
        <dbReference type="ARBA" id="ARBA00063890"/>
    </source>
</evidence>
<protein>
    <recommendedName>
        <fullName evidence="9">WW domain-containing adapter protein with coiled-coil</fullName>
    </recommendedName>
</protein>
<comment type="subcellular location">
    <subcellularLocation>
        <location evidence="1">Nucleus</location>
    </subcellularLocation>
</comment>
<dbReference type="PANTHER" id="PTHR15911">
    <property type="entry name" value="WW DOMAIN-CONTAINING ADAPTER PROTEIN WITH COILED-COIL"/>
    <property type="match status" value="1"/>
</dbReference>
<evidence type="ECO:0000256" key="9">
    <source>
        <dbReference type="ARBA" id="ARBA00073444"/>
    </source>
</evidence>
<feature type="domain" description="WW" evidence="11">
    <location>
        <begin position="202"/>
        <end position="229"/>
    </location>
</feature>
<keyword evidence="2" id="KW-0156">Chromatin regulator</keyword>
<accession>A0A8C0N1W0</accession>
<feature type="region of interest" description="Disordered" evidence="10">
    <location>
        <begin position="265"/>
        <end position="419"/>
    </location>
</feature>
<dbReference type="SMART" id="SM00456">
    <property type="entry name" value="WW"/>
    <property type="match status" value="1"/>
</dbReference>